<keyword evidence="3 5" id="KW-0560">Oxidoreductase</keyword>
<dbReference type="InterPro" id="IPR015955">
    <property type="entry name" value="Lactate_DH/Glyco_Ohase_4_C"/>
</dbReference>
<feature type="binding site" evidence="5 7">
    <location>
        <position position="160"/>
    </location>
    <ligand>
        <name>substrate</name>
    </ligand>
</feature>
<dbReference type="SUPFAM" id="SSF56327">
    <property type="entry name" value="LDH C-terminal domain-like"/>
    <property type="match status" value="1"/>
</dbReference>
<comment type="similarity">
    <text evidence="1 5">Belongs to the LDH/MDH superfamily. MDH type 2 family.</text>
</comment>
<feature type="binding site" evidence="5 8">
    <location>
        <begin position="127"/>
        <end position="129"/>
    </location>
    <ligand>
        <name>NAD(+)</name>
        <dbReference type="ChEBI" id="CHEBI:57540"/>
    </ligand>
</feature>
<dbReference type="InterPro" id="IPR001236">
    <property type="entry name" value="Lactate/malate_DH_N"/>
</dbReference>
<feature type="domain" description="Lactate/malate dehydrogenase C-terminal" evidence="10">
    <location>
        <begin position="154"/>
        <end position="321"/>
    </location>
</feature>
<dbReference type="FunFam" id="3.40.50.720:FF:000010">
    <property type="entry name" value="Malate dehydrogenase"/>
    <property type="match status" value="1"/>
</dbReference>
<protein>
    <recommendedName>
        <fullName evidence="2 5">Malate dehydrogenase</fullName>
        <ecNumber evidence="2 5">1.1.1.37</ecNumber>
    </recommendedName>
</protein>
<dbReference type="InterPro" id="IPR010945">
    <property type="entry name" value="Malate_DH_type2"/>
</dbReference>
<organism evidence="11 12">
    <name type="scientific">Eiseniibacteriota bacterium</name>
    <dbReference type="NCBI Taxonomy" id="2212470"/>
    <lineage>
        <taxon>Bacteria</taxon>
        <taxon>Candidatus Eiseniibacteriota</taxon>
    </lineage>
</organism>
<dbReference type="PANTHER" id="PTHR23382">
    <property type="entry name" value="MALATE DEHYDROGENASE"/>
    <property type="match status" value="1"/>
</dbReference>
<keyword evidence="5" id="KW-0816">Tricarboxylic acid cycle</keyword>
<dbReference type="Gene3D" id="3.40.50.720">
    <property type="entry name" value="NAD(P)-binding Rossmann-like Domain"/>
    <property type="match status" value="1"/>
</dbReference>
<feature type="binding site" evidence="5 8">
    <location>
        <position position="103"/>
    </location>
    <ligand>
        <name>NAD(+)</name>
        <dbReference type="ChEBI" id="CHEBI:57540"/>
    </ligand>
</feature>
<evidence type="ECO:0000256" key="2">
    <source>
        <dbReference type="ARBA" id="ARBA00012995"/>
    </source>
</evidence>
<accession>A0A956NCN1</accession>
<dbReference type="Proteomes" id="UP000739538">
    <property type="component" value="Unassembled WGS sequence"/>
</dbReference>
<comment type="function">
    <text evidence="5">Catalyzes the reversible oxidation of malate to oxaloacetate.</text>
</comment>
<name>A0A956NCN1_UNCEI</name>
<feature type="active site" description="Proton acceptor" evidence="5 6">
    <location>
        <position position="185"/>
    </location>
</feature>
<dbReference type="InterPro" id="IPR022383">
    <property type="entry name" value="Lactate/malate_DH_C"/>
</dbReference>
<dbReference type="EMBL" id="JAGQHS010000006">
    <property type="protein sequence ID" value="MCA9754574.1"/>
    <property type="molecule type" value="Genomic_DNA"/>
</dbReference>
<dbReference type="HAMAP" id="MF_01517">
    <property type="entry name" value="Malate_dehydrog_2"/>
    <property type="match status" value="1"/>
</dbReference>
<comment type="catalytic activity">
    <reaction evidence="5">
        <text>(S)-malate + NAD(+) = oxaloacetate + NADH + H(+)</text>
        <dbReference type="Rhea" id="RHEA:21432"/>
        <dbReference type="ChEBI" id="CHEBI:15378"/>
        <dbReference type="ChEBI" id="CHEBI:15589"/>
        <dbReference type="ChEBI" id="CHEBI:16452"/>
        <dbReference type="ChEBI" id="CHEBI:57540"/>
        <dbReference type="ChEBI" id="CHEBI:57945"/>
        <dbReference type="EC" id="1.1.1.37"/>
    </reaction>
</comment>
<gene>
    <name evidence="5" type="primary">mdh</name>
    <name evidence="11" type="ORF">KDA27_02140</name>
</gene>
<dbReference type="SUPFAM" id="SSF51735">
    <property type="entry name" value="NAD(P)-binding Rossmann-fold domains"/>
    <property type="match status" value="1"/>
</dbReference>
<sequence length="326" mass="34831">MVKRVAVTGAAGQIGYSLVPRIAAGEVFGPNVEVILQCLELGPALQALKGVAMELDDCAFPLLKGIVCTDKLEEAFEGVDLALLVGSKPRTAGMERKDLLLDNGPIFTGQGKAIEKVASKDVRVVVVGNPCNTNCLIAMNNAKSIPADRWTAMTQLDHNRAMAQLAAKAGVHSTDVKNVIIWGNHSNTQFPDWRHCTIGGKPAPEVIGDEAWMKDTFIPTVQERGKAIIDARGKSSAMSAASSALDHARYLYQGTPKGEWTSMAVVSDGTYGIPEGLLCSVPVTCKGDGTYDVVKGLDFSDFGKEKFQKSIAELQNERETVQGLLG</sequence>
<dbReference type="NCBIfam" id="NF003916">
    <property type="entry name" value="PRK05442.1"/>
    <property type="match status" value="1"/>
</dbReference>
<keyword evidence="4 5" id="KW-0520">NAD</keyword>
<dbReference type="InterPro" id="IPR001557">
    <property type="entry name" value="L-lactate/malate_DH"/>
</dbReference>
<reference evidence="11" key="1">
    <citation type="submission" date="2020-04" db="EMBL/GenBank/DDBJ databases">
        <authorList>
            <person name="Zhang T."/>
        </authorList>
    </citation>
    <scope>NUCLEOTIDE SEQUENCE</scope>
    <source>
        <strain evidence="11">HKST-UBA02</strain>
    </source>
</reference>
<dbReference type="GO" id="GO:0006099">
    <property type="term" value="P:tricarboxylic acid cycle"/>
    <property type="evidence" value="ECO:0007669"/>
    <property type="project" value="UniProtKB-UniRule"/>
</dbReference>
<feature type="binding site" evidence="5 7">
    <location>
        <position position="129"/>
    </location>
    <ligand>
        <name>substrate</name>
    </ligand>
</feature>
<comment type="caution">
    <text evidence="11">The sequence shown here is derived from an EMBL/GenBank/DDBJ whole genome shotgun (WGS) entry which is preliminary data.</text>
</comment>
<dbReference type="NCBIfam" id="TIGR01759">
    <property type="entry name" value="MalateDH-SF1"/>
    <property type="match status" value="1"/>
</dbReference>
<evidence type="ECO:0000256" key="8">
    <source>
        <dbReference type="PIRSR" id="PIRSR000102-3"/>
    </source>
</evidence>
<evidence type="ECO:0000256" key="6">
    <source>
        <dbReference type="PIRSR" id="PIRSR000102-1"/>
    </source>
</evidence>
<dbReference type="GO" id="GO:0006108">
    <property type="term" value="P:malate metabolic process"/>
    <property type="evidence" value="ECO:0007669"/>
    <property type="project" value="InterPro"/>
</dbReference>
<dbReference type="CDD" id="cd01338">
    <property type="entry name" value="MDH_chloroplast-like"/>
    <property type="match status" value="1"/>
</dbReference>
<evidence type="ECO:0000256" key="3">
    <source>
        <dbReference type="ARBA" id="ARBA00023002"/>
    </source>
</evidence>
<evidence type="ECO:0000256" key="7">
    <source>
        <dbReference type="PIRSR" id="PIRSR000102-2"/>
    </source>
</evidence>
<dbReference type="AlphaFoldDB" id="A0A956NCN1"/>
<feature type="domain" description="Lactate/malate dehydrogenase N-terminal" evidence="9">
    <location>
        <begin position="4"/>
        <end position="146"/>
    </location>
</feature>
<feature type="binding site" evidence="5 7">
    <location>
        <position position="96"/>
    </location>
    <ligand>
        <name>substrate</name>
    </ligand>
</feature>
<feature type="binding site" evidence="5 8">
    <location>
        <begin position="9"/>
        <end position="15"/>
    </location>
    <ligand>
        <name>NAD(+)</name>
        <dbReference type="ChEBI" id="CHEBI:57540"/>
    </ligand>
</feature>
<evidence type="ECO:0000259" key="10">
    <source>
        <dbReference type="Pfam" id="PF02866"/>
    </source>
</evidence>
<dbReference type="PIRSF" id="PIRSF000102">
    <property type="entry name" value="Lac_mal_DH"/>
    <property type="match status" value="1"/>
</dbReference>
<evidence type="ECO:0000256" key="4">
    <source>
        <dbReference type="ARBA" id="ARBA00023027"/>
    </source>
</evidence>
<evidence type="ECO:0000259" key="9">
    <source>
        <dbReference type="Pfam" id="PF00056"/>
    </source>
</evidence>
<dbReference type="Pfam" id="PF02866">
    <property type="entry name" value="Ldh_1_C"/>
    <property type="match status" value="1"/>
</dbReference>
<dbReference type="EC" id="1.1.1.37" evidence="2 5"/>
<proteinExistence type="inferred from homology"/>
<evidence type="ECO:0000256" key="5">
    <source>
        <dbReference type="HAMAP-Rule" id="MF_01517"/>
    </source>
</evidence>
<evidence type="ECO:0000313" key="11">
    <source>
        <dbReference type="EMBL" id="MCA9754574.1"/>
    </source>
</evidence>
<dbReference type="FunFam" id="3.90.110.10:FF:000002">
    <property type="entry name" value="Malate dehydrogenase"/>
    <property type="match status" value="1"/>
</dbReference>
<feature type="binding site" evidence="5">
    <location>
        <position position="110"/>
    </location>
    <ligand>
        <name>NAD(+)</name>
        <dbReference type="ChEBI" id="CHEBI:57540"/>
    </ligand>
</feature>
<evidence type="ECO:0000313" key="12">
    <source>
        <dbReference type="Proteomes" id="UP000739538"/>
    </source>
</evidence>
<dbReference type="Gene3D" id="3.90.110.10">
    <property type="entry name" value="Lactate dehydrogenase/glycoside hydrolase, family 4, C-terminal"/>
    <property type="match status" value="1"/>
</dbReference>
<evidence type="ECO:0000256" key="1">
    <source>
        <dbReference type="ARBA" id="ARBA00009613"/>
    </source>
</evidence>
<reference evidence="11" key="2">
    <citation type="journal article" date="2021" name="Microbiome">
        <title>Successional dynamics and alternative stable states in a saline activated sludge microbial community over 9 years.</title>
        <authorList>
            <person name="Wang Y."/>
            <person name="Ye J."/>
            <person name="Ju F."/>
            <person name="Liu L."/>
            <person name="Boyd J.A."/>
            <person name="Deng Y."/>
            <person name="Parks D.H."/>
            <person name="Jiang X."/>
            <person name="Yin X."/>
            <person name="Woodcroft B.J."/>
            <person name="Tyson G.W."/>
            <person name="Hugenholtz P."/>
            <person name="Polz M.F."/>
            <person name="Zhang T."/>
        </authorList>
    </citation>
    <scope>NUCLEOTIDE SEQUENCE</scope>
    <source>
        <strain evidence="11">HKST-UBA02</strain>
    </source>
</reference>
<feature type="binding site" evidence="5 7">
    <location>
        <position position="90"/>
    </location>
    <ligand>
        <name>substrate</name>
    </ligand>
</feature>
<dbReference type="GO" id="GO:0030060">
    <property type="term" value="F:L-malate dehydrogenase (NAD+) activity"/>
    <property type="evidence" value="ECO:0007669"/>
    <property type="project" value="UniProtKB-UniRule"/>
</dbReference>
<dbReference type="InterPro" id="IPR036291">
    <property type="entry name" value="NAD(P)-bd_dom_sf"/>
</dbReference>
<dbReference type="Pfam" id="PF00056">
    <property type="entry name" value="Ldh_1_N"/>
    <property type="match status" value="1"/>
</dbReference>